<evidence type="ECO:0000256" key="3">
    <source>
        <dbReference type="ARBA" id="ARBA00022475"/>
    </source>
</evidence>
<dbReference type="Gene3D" id="1.20.1720.10">
    <property type="entry name" value="Multidrug resistance protein D"/>
    <property type="match status" value="1"/>
</dbReference>
<evidence type="ECO:0000256" key="6">
    <source>
        <dbReference type="ARBA" id="ARBA00023136"/>
    </source>
</evidence>
<feature type="transmembrane region" description="Helical" evidence="8">
    <location>
        <begin position="309"/>
        <end position="334"/>
    </location>
</feature>
<dbReference type="InterPro" id="IPR020846">
    <property type="entry name" value="MFS_dom"/>
</dbReference>
<dbReference type="InterPro" id="IPR004638">
    <property type="entry name" value="EmrB-like"/>
</dbReference>
<sequence>MSTELHHPPSHPPTTPPTGDPSPRHGHHGRHGADAVAHHDSHEPDVTRRPWTVLALMLAAQVMVVLDVSVVNVALPSIATDLHLSSSDYQWTVSAYVLLSGGLLLLGGRLADLFDRRRMFLTGLAVFTLGSLVSGFADSALTLILARGAQGAGAAMLTPAAMSIVMTSYAGRQRATALALWGTVASMGIAAGVLFGGILTTVFDWRAVFFINVPVGAVVLAGVLAKVPPMPSTTAAGDRRLDLSGALTLVTGLLALVYAVESTTSHGWTAAPTLGAAALAAVLLGAFVVNERKVAAPIVPPATWRIRSLVSASVVMAGVTGAVVGAIFLSSLYLQQVLGASALVAGLEFLPLAAFITASAAVASKALPHLGAKRLIVIGLVLAAAGALVLASIDSDPRYLTDVLPGFALLGLGVGPMFVAISVAAMSDVPHEQSGMASGLLMTGHEIGAALGVAALTAIAGDLTTRAGIVDGTQDAFLAIAVGLAALLLPTALLPAHDPETAMAAGHGHGHGH</sequence>
<feature type="transmembrane region" description="Helical" evidence="8">
    <location>
        <begin position="405"/>
        <end position="426"/>
    </location>
</feature>
<feature type="transmembrane region" description="Helical" evidence="8">
    <location>
        <begin position="447"/>
        <end position="464"/>
    </location>
</feature>
<evidence type="ECO:0000259" key="9">
    <source>
        <dbReference type="PROSITE" id="PS50850"/>
    </source>
</evidence>
<dbReference type="PRINTS" id="PR01036">
    <property type="entry name" value="TCRTETB"/>
</dbReference>
<dbReference type="InterPro" id="IPR011701">
    <property type="entry name" value="MFS"/>
</dbReference>
<feature type="compositionally biased region" description="Pro residues" evidence="7">
    <location>
        <begin position="10"/>
        <end position="20"/>
    </location>
</feature>
<gene>
    <name evidence="10" type="ORF">GON03_17635</name>
</gene>
<keyword evidence="4 8" id="KW-0812">Transmembrane</keyword>
<feature type="transmembrane region" description="Helical" evidence="8">
    <location>
        <begin position="91"/>
        <end position="108"/>
    </location>
</feature>
<organism evidence="10 11">
    <name type="scientific">Nocardioides agri</name>
    <dbReference type="NCBI Taxonomy" id="2682843"/>
    <lineage>
        <taxon>Bacteria</taxon>
        <taxon>Bacillati</taxon>
        <taxon>Actinomycetota</taxon>
        <taxon>Actinomycetes</taxon>
        <taxon>Propionibacteriales</taxon>
        <taxon>Nocardioidaceae</taxon>
        <taxon>Nocardioides</taxon>
    </lineage>
</organism>
<keyword evidence="6 8" id="KW-0472">Membrane</keyword>
<name>A0A6L6XUC0_9ACTN</name>
<dbReference type="EMBL" id="WSEK01000004">
    <property type="protein sequence ID" value="MVQ51011.1"/>
    <property type="molecule type" value="Genomic_DNA"/>
</dbReference>
<dbReference type="PROSITE" id="PS50850">
    <property type="entry name" value="MFS"/>
    <property type="match status" value="1"/>
</dbReference>
<feature type="transmembrane region" description="Helical" evidence="8">
    <location>
        <begin position="120"/>
        <end position="146"/>
    </location>
</feature>
<comment type="caution">
    <text evidence="10">The sequence shown here is derived from an EMBL/GenBank/DDBJ whole genome shotgun (WGS) entry which is preliminary data.</text>
</comment>
<keyword evidence="3" id="KW-1003">Cell membrane</keyword>
<keyword evidence="2" id="KW-0813">Transport</keyword>
<evidence type="ECO:0000256" key="5">
    <source>
        <dbReference type="ARBA" id="ARBA00022989"/>
    </source>
</evidence>
<feature type="transmembrane region" description="Helical" evidence="8">
    <location>
        <begin position="266"/>
        <end position="289"/>
    </location>
</feature>
<dbReference type="RefSeq" id="WP_157344241.1">
    <property type="nucleotide sequence ID" value="NZ_WSEK01000004.1"/>
</dbReference>
<dbReference type="Proteomes" id="UP000473525">
    <property type="component" value="Unassembled WGS sequence"/>
</dbReference>
<feature type="region of interest" description="Disordered" evidence="7">
    <location>
        <begin position="1"/>
        <end position="44"/>
    </location>
</feature>
<feature type="transmembrane region" description="Helical" evidence="8">
    <location>
        <begin position="241"/>
        <end position="260"/>
    </location>
</feature>
<comment type="subcellular location">
    <subcellularLocation>
        <location evidence="1">Cell membrane</location>
        <topology evidence="1">Multi-pass membrane protein</topology>
    </subcellularLocation>
</comment>
<dbReference type="InterPro" id="IPR036259">
    <property type="entry name" value="MFS_trans_sf"/>
</dbReference>
<feature type="transmembrane region" description="Helical" evidence="8">
    <location>
        <begin position="51"/>
        <end position="71"/>
    </location>
</feature>
<evidence type="ECO:0000256" key="2">
    <source>
        <dbReference type="ARBA" id="ARBA00022448"/>
    </source>
</evidence>
<feature type="compositionally biased region" description="Basic and acidic residues" evidence="7">
    <location>
        <begin position="31"/>
        <end position="44"/>
    </location>
</feature>
<feature type="transmembrane region" description="Helical" evidence="8">
    <location>
        <begin position="152"/>
        <end position="171"/>
    </location>
</feature>
<keyword evidence="11" id="KW-1185">Reference proteome</keyword>
<evidence type="ECO:0000256" key="7">
    <source>
        <dbReference type="SAM" id="MobiDB-lite"/>
    </source>
</evidence>
<feature type="transmembrane region" description="Helical" evidence="8">
    <location>
        <begin position="340"/>
        <end position="363"/>
    </location>
</feature>
<keyword evidence="5 8" id="KW-1133">Transmembrane helix</keyword>
<dbReference type="SUPFAM" id="SSF103473">
    <property type="entry name" value="MFS general substrate transporter"/>
    <property type="match status" value="1"/>
</dbReference>
<dbReference type="PANTHER" id="PTHR42718">
    <property type="entry name" value="MAJOR FACILITATOR SUPERFAMILY MULTIDRUG TRANSPORTER MFSC"/>
    <property type="match status" value="1"/>
</dbReference>
<evidence type="ECO:0000256" key="8">
    <source>
        <dbReference type="SAM" id="Phobius"/>
    </source>
</evidence>
<evidence type="ECO:0000313" key="11">
    <source>
        <dbReference type="Proteomes" id="UP000473525"/>
    </source>
</evidence>
<proteinExistence type="predicted"/>
<feature type="transmembrane region" description="Helical" evidence="8">
    <location>
        <begin position="476"/>
        <end position="494"/>
    </location>
</feature>
<feature type="transmembrane region" description="Helical" evidence="8">
    <location>
        <begin position="178"/>
        <end position="203"/>
    </location>
</feature>
<dbReference type="Pfam" id="PF07690">
    <property type="entry name" value="MFS_1"/>
    <property type="match status" value="1"/>
</dbReference>
<dbReference type="PANTHER" id="PTHR42718:SF46">
    <property type="entry name" value="BLR6921 PROTEIN"/>
    <property type="match status" value="1"/>
</dbReference>
<dbReference type="Gene3D" id="1.20.1250.20">
    <property type="entry name" value="MFS general substrate transporter like domains"/>
    <property type="match status" value="1"/>
</dbReference>
<dbReference type="GO" id="GO:0005886">
    <property type="term" value="C:plasma membrane"/>
    <property type="evidence" value="ECO:0007669"/>
    <property type="project" value="UniProtKB-SubCell"/>
</dbReference>
<evidence type="ECO:0000256" key="4">
    <source>
        <dbReference type="ARBA" id="ARBA00022692"/>
    </source>
</evidence>
<evidence type="ECO:0000313" key="10">
    <source>
        <dbReference type="EMBL" id="MVQ51011.1"/>
    </source>
</evidence>
<reference evidence="10 11" key="1">
    <citation type="submission" date="2019-12" db="EMBL/GenBank/DDBJ databases">
        <authorList>
            <person name="Huq M.A."/>
        </authorList>
    </citation>
    <scope>NUCLEOTIDE SEQUENCE [LARGE SCALE GENOMIC DNA]</scope>
    <source>
        <strain evidence="10 11">MAH-18</strain>
    </source>
</reference>
<dbReference type="CDD" id="cd17321">
    <property type="entry name" value="MFS_MMR_MDR_like"/>
    <property type="match status" value="1"/>
</dbReference>
<evidence type="ECO:0000256" key="1">
    <source>
        <dbReference type="ARBA" id="ARBA00004651"/>
    </source>
</evidence>
<feature type="transmembrane region" description="Helical" evidence="8">
    <location>
        <begin position="375"/>
        <end position="393"/>
    </location>
</feature>
<dbReference type="NCBIfam" id="TIGR00711">
    <property type="entry name" value="efflux_EmrB"/>
    <property type="match status" value="1"/>
</dbReference>
<dbReference type="AlphaFoldDB" id="A0A6L6XUC0"/>
<feature type="domain" description="Major facilitator superfamily (MFS) profile" evidence="9">
    <location>
        <begin position="53"/>
        <end position="499"/>
    </location>
</feature>
<dbReference type="GO" id="GO:0022857">
    <property type="term" value="F:transmembrane transporter activity"/>
    <property type="evidence" value="ECO:0007669"/>
    <property type="project" value="InterPro"/>
</dbReference>
<accession>A0A6L6XUC0</accession>
<protein>
    <submittedName>
        <fullName evidence="10">DHA2 family efflux MFS transporter permease subunit</fullName>
    </submittedName>
</protein>
<feature type="transmembrane region" description="Helical" evidence="8">
    <location>
        <begin position="209"/>
        <end position="229"/>
    </location>
</feature>